<organism evidence="5 6">
    <name type="scientific">Acetanaerobacterium elongatum</name>
    <dbReference type="NCBI Taxonomy" id="258515"/>
    <lineage>
        <taxon>Bacteria</taxon>
        <taxon>Bacillati</taxon>
        <taxon>Bacillota</taxon>
        <taxon>Clostridia</taxon>
        <taxon>Eubacteriales</taxon>
        <taxon>Oscillospiraceae</taxon>
        <taxon>Acetanaerobacterium</taxon>
    </lineage>
</organism>
<proteinExistence type="inferred from homology"/>
<dbReference type="Proteomes" id="UP000199182">
    <property type="component" value="Unassembled WGS sequence"/>
</dbReference>
<dbReference type="STRING" id="258515.SAMN05192585_13314"/>
<dbReference type="InterPro" id="IPR005474">
    <property type="entry name" value="Transketolase_N"/>
</dbReference>
<accession>A0A1H0EFM1</accession>
<evidence type="ECO:0000256" key="3">
    <source>
        <dbReference type="ARBA" id="ARBA00023052"/>
    </source>
</evidence>
<name>A0A1H0EFM1_9FIRM</name>
<protein>
    <submittedName>
        <fullName evidence="5">Transketolase</fullName>
    </submittedName>
</protein>
<dbReference type="OrthoDB" id="8732661at2"/>
<dbReference type="EMBL" id="FNID01000033">
    <property type="protein sequence ID" value="SDN81153.1"/>
    <property type="molecule type" value="Genomic_DNA"/>
</dbReference>
<evidence type="ECO:0000313" key="6">
    <source>
        <dbReference type="Proteomes" id="UP000199182"/>
    </source>
</evidence>
<evidence type="ECO:0000313" key="5">
    <source>
        <dbReference type="EMBL" id="SDN81153.1"/>
    </source>
</evidence>
<dbReference type="AlphaFoldDB" id="A0A1H0EFM1"/>
<dbReference type="PANTHER" id="PTHR47514">
    <property type="entry name" value="TRANSKETOLASE N-TERMINAL SECTION-RELATED"/>
    <property type="match status" value="1"/>
</dbReference>
<dbReference type="SUPFAM" id="SSF52518">
    <property type="entry name" value="Thiamin diphosphate-binding fold (THDP-binding)"/>
    <property type="match status" value="1"/>
</dbReference>
<dbReference type="Pfam" id="PF00456">
    <property type="entry name" value="Transketolase_N"/>
    <property type="match status" value="1"/>
</dbReference>
<gene>
    <name evidence="5" type="ORF">SAMN05192585_13314</name>
</gene>
<evidence type="ECO:0000256" key="2">
    <source>
        <dbReference type="ARBA" id="ARBA00007131"/>
    </source>
</evidence>
<sequence>MQKKLQEITEKARQIRIETIKCIGKLGVGHIGGSLSLPEVLAVLYFDKMKIDPANPKMEDRDRFVLSKGHGGPAVYATLALRGFFGMDWLETLNRPNTNLPSHCDMQKTPGVDMTTGSLGQGFSAATGMALAAKLDKKNLYVYTIIGDGESQEGQIWEAAMLAGSRRLDNLIAFTDYNKMELDNYIEDENGLYPLDEKWRSFGWYVQSVDGHDVAQITHAIDNAQKVKGRPSMILLNTIKGKGAFFADNLLASHNMTITEEMWKKAVEQLEGEEA</sequence>
<dbReference type="InterPro" id="IPR029061">
    <property type="entry name" value="THDP-binding"/>
</dbReference>
<evidence type="ECO:0000256" key="1">
    <source>
        <dbReference type="ARBA" id="ARBA00001964"/>
    </source>
</evidence>
<dbReference type="Gene3D" id="3.40.50.970">
    <property type="match status" value="1"/>
</dbReference>
<dbReference type="PANTHER" id="PTHR47514:SF1">
    <property type="entry name" value="TRANSKETOLASE N-TERMINAL SECTION-RELATED"/>
    <property type="match status" value="1"/>
</dbReference>
<comment type="similarity">
    <text evidence="2">Belongs to the transketolase family.</text>
</comment>
<keyword evidence="6" id="KW-1185">Reference proteome</keyword>
<keyword evidence="3" id="KW-0786">Thiamine pyrophosphate</keyword>
<feature type="domain" description="Transketolase N-terminal" evidence="4">
    <location>
        <begin position="12"/>
        <end position="265"/>
    </location>
</feature>
<dbReference type="CDD" id="cd02012">
    <property type="entry name" value="TPP_TK"/>
    <property type="match status" value="1"/>
</dbReference>
<comment type="cofactor">
    <cofactor evidence="1">
        <name>thiamine diphosphate</name>
        <dbReference type="ChEBI" id="CHEBI:58937"/>
    </cofactor>
</comment>
<dbReference type="RefSeq" id="WP_092642247.1">
    <property type="nucleotide sequence ID" value="NZ_FNID01000033.1"/>
</dbReference>
<evidence type="ECO:0000259" key="4">
    <source>
        <dbReference type="Pfam" id="PF00456"/>
    </source>
</evidence>
<reference evidence="5 6" key="1">
    <citation type="submission" date="2016-10" db="EMBL/GenBank/DDBJ databases">
        <authorList>
            <person name="de Groot N.N."/>
        </authorList>
    </citation>
    <scope>NUCLEOTIDE SEQUENCE [LARGE SCALE GENOMIC DNA]</scope>
    <source>
        <strain evidence="5 6">CGMCC 1.5012</strain>
    </source>
</reference>